<feature type="transmembrane region" description="Helical" evidence="2">
    <location>
        <begin position="29"/>
        <end position="48"/>
    </location>
</feature>
<evidence type="ECO:0000313" key="4">
    <source>
        <dbReference type="EMBL" id="EGK72948.1"/>
    </source>
</evidence>
<evidence type="ECO:0000259" key="3">
    <source>
        <dbReference type="PROSITE" id="PS51371"/>
    </source>
</evidence>
<dbReference type="OrthoDB" id="9811720at2"/>
<evidence type="ECO:0000313" key="5">
    <source>
        <dbReference type="Proteomes" id="UP000005019"/>
    </source>
</evidence>
<name>F5R8Y1_METUF</name>
<dbReference type="InterPro" id="IPR000644">
    <property type="entry name" value="CBS_dom"/>
</dbReference>
<dbReference type="RefSeq" id="WP_008059008.1">
    <property type="nucleotide sequence ID" value="NZ_AFHG01000030.1"/>
</dbReference>
<dbReference type="InterPro" id="IPR007065">
    <property type="entry name" value="HPP"/>
</dbReference>
<dbReference type="Pfam" id="PF00571">
    <property type="entry name" value="CBS"/>
    <property type="match status" value="2"/>
</dbReference>
<gene>
    <name evidence="4" type="ORF">METUNv1_00783</name>
</gene>
<accession>F5R8Y1</accession>
<proteinExistence type="predicted"/>
<evidence type="ECO:0000256" key="2">
    <source>
        <dbReference type="SAM" id="Phobius"/>
    </source>
</evidence>
<protein>
    <submittedName>
        <fullName evidence="4">CBS:HPP protein</fullName>
    </submittedName>
</protein>
<dbReference type="InterPro" id="IPR046342">
    <property type="entry name" value="CBS_dom_sf"/>
</dbReference>
<feature type="domain" description="CBS" evidence="3">
    <location>
        <begin position="324"/>
        <end position="384"/>
    </location>
</feature>
<dbReference type="AlphaFoldDB" id="F5R8Y1"/>
<dbReference type="Gene3D" id="3.10.580.10">
    <property type="entry name" value="CBS-domain"/>
    <property type="match status" value="1"/>
</dbReference>
<dbReference type="PROSITE" id="PS51371">
    <property type="entry name" value="CBS"/>
    <property type="match status" value="2"/>
</dbReference>
<keyword evidence="5" id="KW-1185">Reference proteome</keyword>
<dbReference type="SMART" id="SM00116">
    <property type="entry name" value="CBS"/>
    <property type="match status" value="2"/>
</dbReference>
<feature type="transmembrane region" description="Helical" evidence="2">
    <location>
        <begin position="142"/>
        <end position="163"/>
    </location>
</feature>
<dbReference type="PANTHER" id="PTHR33741">
    <property type="entry name" value="TRANSMEMBRANE PROTEIN DDB_G0269096-RELATED"/>
    <property type="match status" value="1"/>
</dbReference>
<evidence type="ECO:0000256" key="1">
    <source>
        <dbReference type="PROSITE-ProRule" id="PRU00703"/>
    </source>
</evidence>
<dbReference type="EMBL" id="AFHG01000030">
    <property type="protein sequence ID" value="EGK72948.1"/>
    <property type="molecule type" value="Genomic_DNA"/>
</dbReference>
<keyword evidence="2" id="KW-1133">Transmembrane helix</keyword>
<reference evidence="4 5" key="1">
    <citation type="journal article" date="2011" name="J. Bacteriol.">
        <title>Genome sequence of Methyloversatilis universalis FAM5T, a methylotrophic representative of the order Rhodocyclales.</title>
        <authorList>
            <person name="Kittichotirat W."/>
            <person name="Good N.M."/>
            <person name="Hall R."/>
            <person name="Bringel F."/>
            <person name="Lajus A."/>
            <person name="Medigue C."/>
            <person name="Smalley N.E."/>
            <person name="Beck D."/>
            <person name="Bumgarner R."/>
            <person name="Vuilleumier S."/>
            <person name="Kalyuzhnaya M.G."/>
        </authorList>
    </citation>
    <scope>NUCLEOTIDE SEQUENCE [LARGE SCALE GENOMIC DNA]</scope>
    <source>
        <strain evidence="5">ATCC BAA-1314 / JCM 13912 / FAM5</strain>
    </source>
</reference>
<dbReference type="InterPro" id="IPR058581">
    <property type="entry name" value="TM_HPP"/>
</dbReference>
<keyword evidence="2" id="KW-0472">Membrane</keyword>
<organism evidence="4 5">
    <name type="scientific">Methyloversatilis universalis (strain ATCC BAA-1314 / DSM 25237 / JCM 13912 / CCUG 52030 / FAM5)</name>
    <dbReference type="NCBI Taxonomy" id="1000565"/>
    <lineage>
        <taxon>Bacteria</taxon>
        <taxon>Pseudomonadati</taxon>
        <taxon>Pseudomonadota</taxon>
        <taxon>Betaproteobacteria</taxon>
        <taxon>Nitrosomonadales</taxon>
        <taxon>Sterolibacteriaceae</taxon>
        <taxon>Methyloversatilis</taxon>
    </lineage>
</organism>
<sequence length="391" mass="42331">MTGLPELLRRHLVSDAPPLSRAERWRSTLAGFLGLLLFEGVLFVLPLGPDEKHVLAPLGATSVILFALPHSPLAQPWSVIGGLMLAAPLGYACGLWLPAGPWVMAAALAASIWLTAWARCIHPPAGAMALTMAMAAAHGTPFGPSMWAVFANTLAILVAVMVVNNLIPGRHYPQGTPPAVQKQRAHTVPPALTHKDMAAALHEIDGFLDVREDDLVDLYERTLRHAFKRMHRLRCADVLDTSQPAPALEFATPLGDAWLLMRRLRVDALPVIDRSRRVIGLLALEDFLNTVSPEAGRSLGESVKQLLTRSPDTHSERAEVVGQMMREARAGLKVARMHDSLAEVAEALSAGHQPAVPVVNGAHRLVGMLDRGDMVAALYHRMQIEDAMRAG</sequence>
<keyword evidence="2" id="KW-0812">Transmembrane</keyword>
<dbReference type="eggNOG" id="COG3448">
    <property type="taxonomic scope" value="Bacteria"/>
</dbReference>
<keyword evidence="1" id="KW-0129">CBS domain</keyword>
<feature type="domain" description="CBS" evidence="3">
    <location>
        <begin position="241"/>
        <end position="299"/>
    </location>
</feature>
<dbReference type="Pfam" id="PF04982">
    <property type="entry name" value="TM_HPP"/>
    <property type="match status" value="1"/>
</dbReference>
<dbReference type="SUPFAM" id="SSF54631">
    <property type="entry name" value="CBS-domain pair"/>
    <property type="match status" value="1"/>
</dbReference>
<comment type="caution">
    <text evidence="4">The sequence shown here is derived from an EMBL/GenBank/DDBJ whole genome shotgun (WGS) entry which is preliminary data.</text>
</comment>
<feature type="transmembrane region" description="Helical" evidence="2">
    <location>
        <begin position="103"/>
        <end position="121"/>
    </location>
</feature>
<dbReference type="Proteomes" id="UP000005019">
    <property type="component" value="Unassembled WGS sequence"/>
</dbReference>
<dbReference type="STRING" id="1000565.METUNv1_00783"/>
<dbReference type="PANTHER" id="PTHR33741:SF5">
    <property type="entry name" value="TRANSMEMBRANE PROTEIN DDB_G0269096-RELATED"/>
    <property type="match status" value="1"/>
</dbReference>